<dbReference type="InterPro" id="IPR002020">
    <property type="entry name" value="Citrate_synthase"/>
</dbReference>
<comment type="caution">
    <text evidence="5">The sequence shown here is derived from an EMBL/GenBank/DDBJ whole genome shotgun (WGS) entry which is preliminary data.</text>
</comment>
<dbReference type="GO" id="GO:0016829">
    <property type="term" value="F:lyase activity"/>
    <property type="evidence" value="ECO:0007669"/>
    <property type="project" value="UniProtKB-KW"/>
</dbReference>
<name>A0A2H0TR95_9BACT</name>
<evidence type="ECO:0000313" key="6">
    <source>
        <dbReference type="Proteomes" id="UP000230154"/>
    </source>
</evidence>
<dbReference type="PANTHER" id="PTHR11739:SF4">
    <property type="entry name" value="CITRATE SYNTHASE, PEROXISOMAL"/>
    <property type="match status" value="1"/>
</dbReference>
<dbReference type="SUPFAM" id="SSF48256">
    <property type="entry name" value="Citrate synthase"/>
    <property type="match status" value="1"/>
</dbReference>
<dbReference type="CDD" id="cd06100">
    <property type="entry name" value="CCL_ACL-C"/>
    <property type="match status" value="1"/>
</dbReference>
<dbReference type="InterPro" id="IPR036969">
    <property type="entry name" value="Citrate_synthase_sf"/>
</dbReference>
<gene>
    <name evidence="5" type="ORF">COU35_01225</name>
</gene>
<evidence type="ECO:0000256" key="3">
    <source>
        <dbReference type="ARBA" id="ARBA00012972"/>
    </source>
</evidence>
<comment type="pathway">
    <text evidence="1">Carbohydrate metabolism; tricarboxylic acid cycle.</text>
</comment>
<comment type="similarity">
    <text evidence="2">Belongs to the citrate synthase family.</text>
</comment>
<keyword evidence="4" id="KW-0808">Transferase</keyword>
<evidence type="ECO:0000256" key="2">
    <source>
        <dbReference type="ARBA" id="ARBA00010566"/>
    </source>
</evidence>
<dbReference type="GO" id="GO:0005829">
    <property type="term" value="C:cytosol"/>
    <property type="evidence" value="ECO:0007669"/>
    <property type="project" value="TreeGrafter"/>
</dbReference>
<dbReference type="AlphaFoldDB" id="A0A2H0TR95"/>
<dbReference type="EMBL" id="PFCB01000010">
    <property type="protein sequence ID" value="PIR74675.1"/>
    <property type="molecule type" value="Genomic_DNA"/>
</dbReference>
<reference evidence="6" key="1">
    <citation type="submission" date="2017-09" db="EMBL/GenBank/DDBJ databases">
        <title>Depth-based differentiation of microbial function through sediment-hosted aquifers and enrichment of novel symbionts in the deep terrestrial subsurface.</title>
        <authorList>
            <person name="Probst A.J."/>
            <person name="Ladd B."/>
            <person name="Jarett J.K."/>
            <person name="Geller-Mcgrath D.E."/>
            <person name="Sieber C.M.K."/>
            <person name="Emerson J.B."/>
            <person name="Anantharaman K."/>
            <person name="Thomas B.C."/>
            <person name="Malmstrom R."/>
            <person name="Stieglmeier M."/>
            <person name="Klingl A."/>
            <person name="Woyke T."/>
            <person name="Ryan C.M."/>
            <person name="Banfield J.F."/>
        </authorList>
    </citation>
    <scope>NUCLEOTIDE SEQUENCE [LARGE SCALE GENOMIC DNA]</scope>
</reference>
<dbReference type="GO" id="GO:0036440">
    <property type="term" value="F:citrate synthase activity"/>
    <property type="evidence" value="ECO:0007669"/>
    <property type="project" value="UniProtKB-EC"/>
</dbReference>
<keyword evidence="5" id="KW-0456">Lyase</keyword>
<dbReference type="GO" id="GO:0006099">
    <property type="term" value="P:tricarboxylic acid cycle"/>
    <property type="evidence" value="ECO:0007669"/>
    <property type="project" value="UniProtKB-UniPathway"/>
</dbReference>
<dbReference type="EC" id="2.3.3.16" evidence="3"/>
<dbReference type="PANTHER" id="PTHR11739">
    <property type="entry name" value="CITRATE SYNTHASE"/>
    <property type="match status" value="1"/>
</dbReference>
<protein>
    <recommendedName>
        <fullName evidence="3">citrate synthase (unknown stereospecificity)</fullName>
        <ecNumber evidence="3">2.3.3.16</ecNumber>
    </recommendedName>
</protein>
<organism evidence="5 6">
    <name type="scientific">Candidatus Magasanikbacteria bacterium CG10_big_fil_rev_8_21_14_0_10_47_10</name>
    <dbReference type="NCBI Taxonomy" id="1974652"/>
    <lineage>
        <taxon>Bacteria</taxon>
        <taxon>Candidatus Magasanikiibacteriota</taxon>
    </lineage>
</organism>
<dbReference type="Pfam" id="PF00285">
    <property type="entry name" value="Citrate_synt"/>
    <property type="match status" value="1"/>
</dbReference>
<dbReference type="Gene3D" id="1.10.580.10">
    <property type="entry name" value="Citrate Synthase, domain 1"/>
    <property type="match status" value="2"/>
</dbReference>
<evidence type="ECO:0000256" key="1">
    <source>
        <dbReference type="ARBA" id="ARBA00005163"/>
    </source>
</evidence>
<evidence type="ECO:0000256" key="4">
    <source>
        <dbReference type="ARBA" id="ARBA00022679"/>
    </source>
</evidence>
<dbReference type="Gene3D" id="1.10.230.10">
    <property type="entry name" value="Cytochrome P450-Terp, domain 2"/>
    <property type="match status" value="1"/>
</dbReference>
<evidence type="ECO:0000313" key="5">
    <source>
        <dbReference type="EMBL" id="PIR74675.1"/>
    </source>
</evidence>
<dbReference type="InterPro" id="IPR016143">
    <property type="entry name" value="Citrate_synth-like_sm_a-sub"/>
</dbReference>
<dbReference type="GO" id="GO:0005975">
    <property type="term" value="P:carbohydrate metabolic process"/>
    <property type="evidence" value="ECO:0007669"/>
    <property type="project" value="TreeGrafter"/>
</dbReference>
<sequence>MKFKTSITDVKKDGSEVMRGEKLTDLIKEKTFAEVIYFILKGQMPDESQLTMFNAILTSVIDHGPATASAMNARISASAKNDMHVALAAGILGFGPRHGVAVESAMQFLMKNKENKNVSQTLQEMKERKEYVPGYGHKVFDTDPRATALFALAKETGIAGDYCALAEAVRSALNESSSKSLPINVDGAIAAILCDIGFDAALGSGIFLIGRVPGLVAHIHEEMTNDTGIRRLDSTEVEYKNA</sequence>
<accession>A0A2H0TR95</accession>
<dbReference type="InterPro" id="IPR016142">
    <property type="entry name" value="Citrate_synth-like_lrg_a-sub"/>
</dbReference>
<proteinExistence type="inferred from homology"/>
<dbReference type="UniPathway" id="UPA00223"/>
<dbReference type="NCBIfam" id="NF004869">
    <property type="entry name" value="PRK06224.1-6"/>
    <property type="match status" value="1"/>
</dbReference>
<dbReference type="Proteomes" id="UP000230154">
    <property type="component" value="Unassembled WGS sequence"/>
</dbReference>